<evidence type="ECO:0000313" key="6">
    <source>
        <dbReference type="Proteomes" id="UP000240357"/>
    </source>
</evidence>
<dbReference type="InterPro" id="IPR009057">
    <property type="entry name" value="Homeodomain-like_sf"/>
</dbReference>
<evidence type="ECO:0000259" key="4">
    <source>
        <dbReference type="PROSITE" id="PS01124"/>
    </source>
</evidence>
<dbReference type="EMBL" id="PYFT01000001">
    <property type="protein sequence ID" value="PSR55358.1"/>
    <property type="molecule type" value="Genomic_DNA"/>
</dbReference>
<dbReference type="SUPFAM" id="SSF46689">
    <property type="entry name" value="Homeodomain-like"/>
    <property type="match status" value="1"/>
</dbReference>
<dbReference type="Pfam" id="PF12833">
    <property type="entry name" value="HTH_18"/>
    <property type="match status" value="1"/>
</dbReference>
<dbReference type="InterPro" id="IPR046532">
    <property type="entry name" value="DUF6597"/>
</dbReference>
<dbReference type="GO" id="GO:0003700">
    <property type="term" value="F:DNA-binding transcription factor activity"/>
    <property type="evidence" value="ECO:0007669"/>
    <property type="project" value="InterPro"/>
</dbReference>
<sequence>MLTTSVIPPHPALQDIVHNYSWCHSEEVSIQMTSAWVAHHDTSLCFFLEDVPRRQNYLNSEKVGEAIPPVCLFGLLTQRIGEITFAGKYKTFLIEFKPNGFYKLFGIPASEIANNLFPANAVMGKEVNQLYEQLLHASNVAEMVAYTDNFLISALSRQKTLYWNEGITRISQQLVTTFTNTDIVQYAFQANMSLRNFERRFTEQVGTSPKLFCRLLRFNAAVQGKITQPQKSWTDVAYECGYYDTMHLIKEFKQFAQASPTAFFQENAWMLAESFTTFERPLH</sequence>
<feature type="domain" description="HTH araC/xylS-type" evidence="4">
    <location>
        <begin position="164"/>
        <end position="266"/>
    </location>
</feature>
<dbReference type="PROSITE" id="PS01124">
    <property type="entry name" value="HTH_ARAC_FAMILY_2"/>
    <property type="match status" value="1"/>
</dbReference>
<evidence type="ECO:0000256" key="1">
    <source>
        <dbReference type="ARBA" id="ARBA00023015"/>
    </source>
</evidence>
<comment type="caution">
    <text evidence="5">The sequence shown here is derived from an EMBL/GenBank/DDBJ whole genome shotgun (WGS) entry which is preliminary data.</text>
</comment>
<dbReference type="PANTHER" id="PTHR46796:SF13">
    <property type="entry name" value="HTH-TYPE TRANSCRIPTIONAL ACTIVATOR RHAS"/>
    <property type="match status" value="1"/>
</dbReference>
<dbReference type="GO" id="GO:0043565">
    <property type="term" value="F:sequence-specific DNA binding"/>
    <property type="evidence" value="ECO:0007669"/>
    <property type="project" value="InterPro"/>
</dbReference>
<protein>
    <recommendedName>
        <fullName evidence="4">HTH araC/xylS-type domain-containing protein</fullName>
    </recommendedName>
</protein>
<reference evidence="5 6" key="1">
    <citation type="submission" date="2018-03" db="EMBL/GenBank/DDBJ databases">
        <title>Adhaeribacter sp. HMF7605 Genome sequencing and assembly.</title>
        <authorList>
            <person name="Kang H."/>
            <person name="Kang J."/>
            <person name="Cha I."/>
            <person name="Kim H."/>
            <person name="Joh K."/>
        </authorList>
    </citation>
    <scope>NUCLEOTIDE SEQUENCE [LARGE SCALE GENOMIC DNA]</scope>
    <source>
        <strain evidence="5 6">HMF7605</strain>
    </source>
</reference>
<dbReference type="Pfam" id="PF20240">
    <property type="entry name" value="DUF6597"/>
    <property type="match status" value="1"/>
</dbReference>
<name>A0A2T2YIM2_9BACT</name>
<evidence type="ECO:0000313" key="5">
    <source>
        <dbReference type="EMBL" id="PSR55358.1"/>
    </source>
</evidence>
<evidence type="ECO:0000256" key="3">
    <source>
        <dbReference type="ARBA" id="ARBA00023163"/>
    </source>
</evidence>
<evidence type="ECO:0000256" key="2">
    <source>
        <dbReference type="ARBA" id="ARBA00023125"/>
    </source>
</evidence>
<gene>
    <name evidence="5" type="ORF">AHMF7605_18520</name>
</gene>
<organism evidence="5 6">
    <name type="scientific">Adhaeribacter arboris</name>
    <dbReference type="NCBI Taxonomy" id="2072846"/>
    <lineage>
        <taxon>Bacteria</taxon>
        <taxon>Pseudomonadati</taxon>
        <taxon>Bacteroidota</taxon>
        <taxon>Cytophagia</taxon>
        <taxon>Cytophagales</taxon>
        <taxon>Hymenobacteraceae</taxon>
        <taxon>Adhaeribacter</taxon>
    </lineage>
</organism>
<dbReference type="OrthoDB" id="635259at2"/>
<dbReference type="InterPro" id="IPR018060">
    <property type="entry name" value="HTH_AraC"/>
</dbReference>
<proteinExistence type="predicted"/>
<dbReference type="PANTHER" id="PTHR46796">
    <property type="entry name" value="HTH-TYPE TRANSCRIPTIONAL ACTIVATOR RHAS-RELATED"/>
    <property type="match status" value="1"/>
</dbReference>
<keyword evidence="3" id="KW-0804">Transcription</keyword>
<dbReference type="SMART" id="SM00342">
    <property type="entry name" value="HTH_ARAC"/>
    <property type="match status" value="1"/>
</dbReference>
<dbReference type="RefSeq" id="WP_106931537.1">
    <property type="nucleotide sequence ID" value="NZ_PYFT01000001.1"/>
</dbReference>
<dbReference type="Gene3D" id="1.10.10.60">
    <property type="entry name" value="Homeodomain-like"/>
    <property type="match status" value="1"/>
</dbReference>
<accession>A0A2T2YIM2</accession>
<dbReference type="Proteomes" id="UP000240357">
    <property type="component" value="Unassembled WGS sequence"/>
</dbReference>
<keyword evidence="1" id="KW-0805">Transcription regulation</keyword>
<keyword evidence="6" id="KW-1185">Reference proteome</keyword>
<dbReference type="InterPro" id="IPR050204">
    <property type="entry name" value="AraC_XylS_family_regulators"/>
</dbReference>
<keyword evidence="2" id="KW-0238">DNA-binding</keyword>
<dbReference type="AlphaFoldDB" id="A0A2T2YIM2"/>